<dbReference type="Pfam" id="PF01965">
    <property type="entry name" value="DJ-1_PfpI"/>
    <property type="match status" value="1"/>
</dbReference>
<dbReference type="Gene3D" id="3.40.50.880">
    <property type="match status" value="1"/>
</dbReference>
<dbReference type="InterPro" id="IPR006286">
    <property type="entry name" value="C56_PfpI-like"/>
</dbReference>
<dbReference type="PANTHER" id="PTHR42733">
    <property type="entry name" value="DJ-1 PROTEIN"/>
    <property type="match status" value="1"/>
</dbReference>
<dbReference type="NCBIfam" id="TIGR01382">
    <property type="entry name" value="PfpI"/>
    <property type="match status" value="1"/>
</dbReference>
<dbReference type="STRING" id="111780.Sta7437_3371"/>
<evidence type="ECO:0000256" key="1">
    <source>
        <dbReference type="ARBA" id="ARBA00008542"/>
    </source>
</evidence>
<dbReference type="SUPFAM" id="SSF52317">
    <property type="entry name" value="Class I glutamine amidotransferase-like"/>
    <property type="match status" value="1"/>
</dbReference>
<dbReference type="OrthoDB" id="9800516at2"/>
<dbReference type="CDD" id="cd03134">
    <property type="entry name" value="GATase1_PfpI_like"/>
    <property type="match status" value="1"/>
</dbReference>
<comment type="similarity">
    <text evidence="1">Belongs to the peptidase C56 family.</text>
</comment>
<dbReference type="InterPro" id="IPR029062">
    <property type="entry name" value="Class_I_gatase-like"/>
</dbReference>
<sequence>MSQELEGKNIAILVADGFEQVEMTEPRQAFKNAGANTHLISPVDEQVEGWNHFDKGDRFQVDVPLDQADPNNYDALLLPGGVANPDQLRTNQTAVKFIKSFFDAGKPVAAICHGPWTLIEADVVKGHKITSWPSLKTDLKNAGANWVDEEVVVDGNLVSSRKPDDIPAFIQAAIALASGKSA</sequence>
<proteinExistence type="inferred from homology"/>
<protein>
    <submittedName>
        <fullName evidence="3">Intracellular protease, PfpI family</fullName>
    </submittedName>
</protein>
<evidence type="ECO:0000313" key="3">
    <source>
        <dbReference type="EMBL" id="AFZ36877.1"/>
    </source>
</evidence>
<dbReference type="EMBL" id="CP003653">
    <property type="protein sequence ID" value="AFZ36877.1"/>
    <property type="molecule type" value="Genomic_DNA"/>
</dbReference>
<reference evidence="4" key="1">
    <citation type="journal article" date="2013" name="Proc. Natl. Acad. Sci. U.S.A.">
        <title>Improving the coverage of the cyanobacterial phylum using diversity-driven genome sequencing.</title>
        <authorList>
            <person name="Shih P.M."/>
            <person name="Wu D."/>
            <person name="Latifi A."/>
            <person name="Axen S.D."/>
            <person name="Fewer D.P."/>
            <person name="Talla E."/>
            <person name="Calteau A."/>
            <person name="Cai F."/>
            <person name="Tandeau de Marsac N."/>
            <person name="Rippka R."/>
            <person name="Herdman M."/>
            <person name="Sivonen K."/>
            <person name="Coursin T."/>
            <person name="Laurent T."/>
            <person name="Goodwin L."/>
            <person name="Nolan M."/>
            <person name="Davenport K.W."/>
            <person name="Han C.S."/>
            <person name="Rubin E.M."/>
            <person name="Eisen J.A."/>
            <person name="Woyke T."/>
            <person name="Gugger M."/>
            <person name="Kerfeld C.A."/>
        </authorList>
    </citation>
    <scope>NUCLEOTIDE SEQUENCE [LARGE SCALE GENOMIC DNA]</scope>
    <source>
        <strain evidence="4">ATCC 29371 / PCC 7437</strain>
    </source>
</reference>
<dbReference type="eggNOG" id="COG0693">
    <property type="taxonomic scope" value="Bacteria"/>
</dbReference>
<dbReference type="GO" id="GO:0006508">
    <property type="term" value="P:proteolysis"/>
    <property type="evidence" value="ECO:0007669"/>
    <property type="project" value="UniProtKB-KW"/>
</dbReference>
<dbReference type="PANTHER" id="PTHR42733:SF12">
    <property type="entry name" value="PROTEINASE"/>
    <property type="match status" value="1"/>
</dbReference>
<dbReference type="AlphaFoldDB" id="K9XYX6"/>
<organism evidence="3 4">
    <name type="scientific">Stanieria cyanosphaera (strain ATCC 29371 / PCC 7437)</name>
    <dbReference type="NCBI Taxonomy" id="111780"/>
    <lineage>
        <taxon>Bacteria</taxon>
        <taxon>Bacillati</taxon>
        <taxon>Cyanobacteriota</taxon>
        <taxon>Cyanophyceae</taxon>
        <taxon>Pleurocapsales</taxon>
        <taxon>Dermocarpellaceae</taxon>
        <taxon>Stanieria</taxon>
    </lineage>
</organism>
<gene>
    <name evidence="3" type="ordered locus">Sta7437_3371</name>
</gene>
<dbReference type="InterPro" id="IPR002818">
    <property type="entry name" value="DJ-1/PfpI"/>
</dbReference>
<dbReference type="PATRIC" id="fig|111780.3.peg.3495"/>
<dbReference type="PROSITE" id="PS51276">
    <property type="entry name" value="PEPTIDASE_C56_PFPI"/>
    <property type="match status" value="1"/>
</dbReference>
<dbReference type="Proteomes" id="UP000010473">
    <property type="component" value="Chromosome"/>
</dbReference>
<dbReference type="KEGG" id="scs:Sta7437_3371"/>
<accession>K9XYX6</accession>
<evidence type="ECO:0000259" key="2">
    <source>
        <dbReference type="Pfam" id="PF01965"/>
    </source>
</evidence>
<keyword evidence="4" id="KW-1185">Reference proteome</keyword>
<feature type="domain" description="DJ-1/PfpI" evidence="2">
    <location>
        <begin position="8"/>
        <end position="174"/>
    </location>
</feature>
<evidence type="ECO:0000313" key="4">
    <source>
        <dbReference type="Proteomes" id="UP000010473"/>
    </source>
</evidence>
<dbReference type="HOGENOM" id="CLU_000445_44_4_3"/>
<keyword evidence="3" id="KW-0645">Protease</keyword>
<keyword evidence="3" id="KW-0378">Hydrolase</keyword>
<name>K9XYX6_STAC7</name>
<dbReference type="GO" id="GO:0008233">
    <property type="term" value="F:peptidase activity"/>
    <property type="evidence" value="ECO:0007669"/>
    <property type="project" value="UniProtKB-KW"/>
</dbReference>
<dbReference type="RefSeq" id="WP_015194539.1">
    <property type="nucleotide sequence ID" value="NC_019748.1"/>
</dbReference>